<evidence type="ECO:0000313" key="3">
    <source>
        <dbReference type="EMBL" id="KAL0281130.1"/>
    </source>
</evidence>
<dbReference type="InterPro" id="IPR016024">
    <property type="entry name" value="ARM-type_fold"/>
</dbReference>
<feature type="region of interest" description="Disordered" evidence="2">
    <location>
        <begin position="1217"/>
        <end position="1319"/>
    </location>
</feature>
<evidence type="ECO:0000256" key="2">
    <source>
        <dbReference type="SAM" id="MobiDB-lite"/>
    </source>
</evidence>
<feature type="region of interest" description="Disordered" evidence="2">
    <location>
        <begin position="745"/>
        <end position="852"/>
    </location>
</feature>
<feature type="repeat" description="HEAT" evidence="1">
    <location>
        <begin position="271"/>
        <end position="307"/>
    </location>
</feature>
<evidence type="ECO:0000256" key="1">
    <source>
        <dbReference type="PROSITE-ProRule" id="PRU00103"/>
    </source>
</evidence>
<protein>
    <recommendedName>
        <fullName evidence="4">Serine/threonine-protein phosphatase 4 regulatory subunit 4</fullName>
    </recommendedName>
</protein>
<organism evidence="3">
    <name type="scientific">Menopon gallinae</name>
    <name type="common">poultry shaft louse</name>
    <dbReference type="NCBI Taxonomy" id="328185"/>
    <lineage>
        <taxon>Eukaryota</taxon>
        <taxon>Metazoa</taxon>
        <taxon>Ecdysozoa</taxon>
        <taxon>Arthropoda</taxon>
        <taxon>Hexapoda</taxon>
        <taxon>Insecta</taxon>
        <taxon>Pterygota</taxon>
        <taxon>Neoptera</taxon>
        <taxon>Paraneoptera</taxon>
        <taxon>Psocodea</taxon>
        <taxon>Troctomorpha</taxon>
        <taxon>Phthiraptera</taxon>
        <taxon>Amblycera</taxon>
        <taxon>Menoponidae</taxon>
        <taxon>Menopon</taxon>
    </lineage>
</organism>
<name>A0AAW2IG41_9NEOP</name>
<dbReference type="PANTHER" id="PTHR21467:SF0">
    <property type="entry name" value="SERINE_THREONINE-PROTEIN PHOSPHATASE 4 REGULATORY SUBUNIT 4"/>
    <property type="match status" value="1"/>
</dbReference>
<evidence type="ECO:0008006" key="4">
    <source>
        <dbReference type="Google" id="ProtNLM"/>
    </source>
</evidence>
<dbReference type="GO" id="GO:0008287">
    <property type="term" value="C:protein serine/threonine phosphatase complex"/>
    <property type="evidence" value="ECO:0007669"/>
    <property type="project" value="TreeGrafter"/>
</dbReference>
<feature type="compositionally biased region" description="Polar residues" evidence="2">
    <location>
        <begin position="1354"/>
        <end position="1368"/>
    </location>
</feature>
<gene>
    <name evidence="3" type="ORF">PYX00_002216</name>
</gene>
<feature type="compositionally biased region" description="Polar residues" evidence="2">
    <location>
        <begin position="840"/>
        <end position="852"/>
    </location>
</feature>
<dbReference type="InterPro" id="IPR011989">
    <property type="entry name" value="ARM-like"/>
</dbReference>
<dbReference type="Gene3D" id="1.25.10.10">
    <property type="entry name" value="Leucine-rich Repeat Variant"/>
    <property type="match status" value="1"/>
</dbReference>
<sequence>MSKYSGTPANRLIVSNQVGMRSRSSISQSGNTSGFSKDYEEFASLQLDKPLEGELKTSEEMKRHLFDDHFEGRPIERAMHLLAVGEEVQKLSVIRQLLQLIQADEQGCMQRVFPKLQQALNTASTEFHIETAKAFATILERRAISNHVFTQTFLPSILYHIDNRDQVVSNAWLDTLLEVTELLPVDIIRHEILHIAISKGQISQSVWHRVAACKLLGKLCTRFDPHTVKKDILPVVHSLCQDVNEAVRASICSELHHVAKGLPAEMVKPALIPILVELGRDETVQVRVEATETIVHMIPFLSQEVLKVTIIPLVKKICEQAVLAMDDTLVMVARQFGSLCLGLENCFTPSEKLWMVTYYNSMSHLGIPSHGAKKDVYFASHNMDRINARCVECRQLCAYNFPAMSKFCASNSELLEKLYPSFCDFATDPYYMVRKTIGCGIHEVARILGSNNRIVKNQVMTLLWDNMEEVLMGVVPHLGRTIDLLITSGVLGQEQDGATAELGRGLLQCDKTIRDKTHNWRLYTDFITQLESIVKCLPSDYIYTHFVSLMFDKMHKARALPCRLAAARTLLVFLRHNLKNNQRQEIRARIQAEFCMSSSCYKRMLFLRLCSIAREIFSRSYFKEHFFFLLLSRSDDKVANNRLLLVRQFPYLKSMIVMPNERKYLQTLETCIRNMAASEKDKDVTAELRLSVARLDKTDTLTDTPNMPTLEDIEDKKKFDEEIKLANMVPRPGAAIGILNAMDARRGAPQKPAERPTNYASGGGAAQKAGPASTSTQSKDSVTAGHTRVVSHSASSSHSATPSHASSTGSTHPSAPPSGKQSHMSSSSQAVVPKKPHPTFSESNSQIPSQGVQASYTNSANIYPLRTSLGILDTNNHQNCTCFSNFRSDSLRTLNLRALIDTNLDKSDIRIPDSMKQKITADISNKIKGSCKYSMEISWLNLETDLKRELYTLAKEKKVHGDRNFKEKNLFLSDFRNFNESSLSKFINDERDFKETIYNVRGDSNHYNARANFFEERINFFERKIRLEDPKTNTNHVDCSCFELTPNRYKLMDANENKKFSYFSKSFEQDFYRDAGVKANEIMGRKFSGIPVSPQMSSPKMSGSLANRRRTWFGKESVGQNGISLEALCKIATENGDRLNQRKKSETLPVQESVSLEKIGIGPRSKSFVLPSTLIYSEKRSASQQSTKLLIDKDAARTEIFTTDSLEKKNYFNSVNNNGGTNVSNNNNNINNSKNNTSNNNNNNNNVGGQGAIRKVRSEDSTRFGFRQKSPKPEGKPLLRTKIPIGRGSNNSSPNSSRSASPSFSPIAKEKGESEGKVTAARKAATVASRKSLLIQSGTPKTDVKLNRRSLDTTKINVASLGKSVSKTSGKKADKGQESKSESNGRSEDKSESQQVSSSTSSSKLPVRKNKPADK</sequence>
<feature type="compositionally biased region" description="Basic and acidic residues" evidence="2">
    <location>
        <begin position="1371"/>
        <end position="1392"/>
    </location>
</feature>
<feature type="compositionally biased region" description="Low complexity" evidence="2">
    <location>
        <begin position="791"/>
        <end position="828"/>
    </location>
</feature>
<comment type="caution">
    <text evidence="3">The sequence shown here is derived from an EMBL/GenBank/DDBJ whole genome shotgun (WGS) entry which is preliminary data.</text>
</comment>
<feature type="compositionally biased region" description="Low complexity" evidence="2">
    <location>
        <begin position="1289"/>
        <end position="1306"/>
    </location>
</feature>
<dbReference type="GO" id="GO:0019888">
    <property type="term" value="F:protein phosphatase regulator activity"/>
    <property type="evidence" value="ECO:0007669"/>
    <property type="project" value="TreeGrafter"/>
</dbReference>
<dbReference type="InterPro" id="IPR039918">
    <property type="entry name" value="PPP4R4"/>
</dbReference>
<accession>A0AAW2IG41</accession>
<dbReference type="InterPro" id="IPR021133">
    <property type="entry name" value="HEAT_type_2"/>
</dbReference>
<dbReference type="PROSITE" id="PS50077">
    <property type="entry name" value="HEAT_REPEAT"/>
    <property type="match status" value="2"/>
</dbReference>
<proteinExistence type="predicted"/>
<dbReference type="SUPFAM" id="SSF48371">
    <property type="entry name" value="ARM repeat"/>
    <property type="match status" value="1"/>
</dbReference>
<dbReference type="EMBL" id="JARGDH010000001">
    <property type="protein sequence ID" value="KAL0281130.1"/>
    <property type="molecule type" value="Genomic_DNA"/>
</dbReference>
<feature type="compositionally biased region" description="Low complexity" evidence="2">
    <location>
        <begin position="1217"/>
        <end position="1247"/>
    </location>
</feature>
<dbReference type="GO" id="GO:0005829">
    <property type="term" value="C:cytosol"/>
    <property type="evidence" value="ECO:0007669"/>
    <property type="project" value="TreeGrafter"/>
</dbReference>
<feature type="repeat" description="HEAT" evidence="1">
    <location>
        <begin position="232"/>
        <end position="269"/>
    </location>
</feature>
<reference evidence="3" key="1">
    <citation type="journal article" date="2024" name="Gigascience">
        <title>Chromosome-level genome of the poultry shaft louse Menopon gallinae provides insight into the host-switching and adaptive evolution of parasitic lice.</title>
        <authorList>
            <person name="Xu Y."/>
            <person name="Ma L."/>
            <person name="Liu S."/>
            <person name="Liang Y."/>
            <person name="Liu Q."/>
            <person name="He Z."/>
            <person name="Tian L."/>
            <person name="Duan Y."/>
            <person name="Cai W."/>
            <person name="Li H."/>
            <person name="Song F."/>
        </authorList>
    </citation>
    <scope>NUCLEOTIDE SEQUENCE</scope>
    <source>
        <strain evidence="3">Cailab_2023a</strain>
    </source>
</reference>
<feature type="compositionally biased region" description="Polar residues" evidence="2">
    <location>
        <begin position="772"/>
        <end position="781"/>
    </location>
</feature>
<feature type="compositionally biased region" description="Basic residues" evidence="2">
    <location>
        <begin position="1406"/>
        <end position="1415"/>
    </location>
</feature>
<dbReference type="PANTHER" id="PTHR21467">
    <property type="entry name" value="PROTEIN PHOSPHATASE 4 REGULATORY SUBUNIT 4 PPP4R4"/>
    <property type="match status" value="1"/>
</dbReference>
<feature type="compositionally biased region" description="Low complexity" evidence="2">
    <location>
        <begin position="1393"/>
        <end position="1404"/>
    </location>
</feature>
<feature type="region of interest" description="Disordered" evidence="2">
    <location>
        <begin position="1354"/>
        <end position="1415"/>
    </location>
</feature>